<evidence type="ECO:0000313" key="2">
    <source>
        <dbReference type="EMBL" id="SDM26261.1"/>
    </source>
</evidence>
<dbReference type="RefSeq" id="WP_091217239.1">
    <property type="nucleotide sequence ID" value="NZ_FNHE01000004.1"/>
</dbReference>
<dbReference type="InterPro" id="IPR024344">
    <property type="entry name" value="MDMPI_metal-binding"/>
</dbReference>
<dbReference type="OrthoDB" id="5178565at2"/>
<reference evidence="3" key="1">
    <citation type="submission" date="2016-10" db="EMBL/GenBank/DDBJ databases">
        <authorList>
            <person name="Varghese N."/>
            <person name="Submissions S."/>
        </authorList>
    </citation>
    <scope>NUCLEOTIDE SEQUENCE [LARGE SCALE GENOMIC DNA]</scope>
    <source>
        <strain evidence="3">DSM 45419</strain>
    </source>
</reference>
<evidence type="ECO:0000313" key="3">
    <source>
        <dbReference type="Proteomes" id="UP000198680"/>
    </source>
</evidence>
<dbReference type="AlphaFoldDB" id="A0A1G9RSR9"/>
<sequence length="216" mass="22793">MSTPPPLSRAAVDAAVAAERHRVADLVTDLPDEGWTTPSLCAAWTVRDVVAHLTVTTRITVPRLLRAAVRARGSFDRVAVDLAAQRSAAYGPEELVAQLRESAGSTRRFPGSTPRDPLMDLVVHGQDIARPLGRRHVSPPDVVADCLAYVATNRFMGGPRRLAGVRLVSTDTGWTLGDGAELRGTDVDLLLVAAGRRAGLEALEGPGAAVVGARLA</sequence>
<dbReference type="STRING" id="1137991.SAMN05660642_02051"/>
<name>A0A1G9RSR9_9ACTN</name>
<accession>A0A1G9RSR9</accession>
<dbReference type="InterPro" id="IPR017517">
    <property type="entry name" value="Maleyloyr_isom"/>
</dbReference>
<keyword evidence="3" id="KW-1185">Reference proteome</keyword>
<dbReference type="EMBL" id="FNHE01000004">
    <property type="protein sequence ID" value="SDM26261.1"/>
    <property type="molecule type" value="Genomic_DNA"/>
</dbReference>
<dbReference type="Pfam" id="PF11716">
    <property type="entry name" value="MDMPI_N"/>
    <property type="match status" value="1"/>
</dbReference>
<dbReference type="Gene3D" id="1.20.120.450">
    <property type="entry name" value="dinb family like domain"/>
    <property type="match status" value="1"/>
</dbReference>
<dbReference type="NCBIfam" id="TIGR03083">
    <property type="entry name" value="maleylpyruvate isomerase family mycothiol-dependent enzyme"/>
    <property type="match status" value="1"/>
</dbReference>
<feature type="domain" description="Mycothiol-dependent maleylpyruvate isomerase metal-binding" evidence="1">
    <location>
        <begin position="16"/>
        <end position="116"/>
    </location>
</feature>
<dbReference type="GO" id="GO:0046872">
    <property type="term" value="F:metal ion binding"/>
    <property type="evidence" value="ECO:0007669"/>
    <property type="project" value="InterPro"/>
</dbReference>
<dbReference type="SUPFAM" id="SSF109854">
    <property type="entry name" value="DinB/YfiT-like putative metalloenzymes"/>
    <property type="match status" value="1"/>
</dbReference>
<dbReference type="Proteomes" id="UP000198680">
    <property type="component" value="Unassembled WGS sequence"/>
</dbReference>
<organism evidence="2 3">
    <name type="scientific">Geodermatophilus siccatus</name>
    <dbReference type="NCBI Taxonomy" id="1137991"/>
    <lineage>
        <taxon>Bacteria</taxon>
        <taxon>Bacillati</taxon>
        <taxon>Actinomycetota</taxon>
        <taxon>Actinomycetes</taxon>
        <taxon>Geodermatophilales</taxon>
        <taxon>Geodermatophilaceae</taxon>
        <taxon>Geodermatophilus</taxon>
    </lineage>
</organism>
<evidence type="ECO:0000259" key="1">
    <source>
        <dbReference type="Pfam" id="PF11716"/>
    </source>
</evidence>
<dbReference type="InterPro" id="IPR034660">
    <property type="entry name" value="DinB/YfiT-like"/>
</dbReference>
<proteinExistence type="predicted"/>
<gene>
    <name evidence="2" type="ORF">SAMN05660642_02051</name>
</gene>
<protein>
    <submittedName>
        <fullName evidence="2">TIGR03083 family protein</fullName>
    </submittedName>
</protein>